<dbReference type="SMART" id="SM00248">
    <property type="entry name" value="ANK"/>
    <property type="match status" value="9"/>
</dbReference>
<keyword evidence="2 3" id="KW-0040">ANK repeat</keyword>
<dbReference type="InterPro" id="IPR002110">
    <property type="entry name" value="Ankyrin_rpt"/>
</dbReference>
<proteinExistence type="predicted"/>
<dbReference type="Gene3D" id="1.10.10.1770">
    <property type="entry name" value="Gun4-like"/>
    <property type="match status" value="1"/>
</dbReference>
<dbReference type="Pfam" id="PF05419">
    <property type="entry name" value="GUN4"/>
    <property type="match status" value="1"/>
</dbReference>
<dbReference type="CDD" id="cd16383">
    <property type="entry name" value="GUN4"/>
    <property type="match status" value="1"/>
</dbReference>
<dbReference type="InterPro" id="IPR037215">
    <property type="entry name" value="GUN4-like_sf"/>
</dbReference>
<keyword evidence="6" id="KW-0614">Plasmid</keyword>
<dbReference type="Proteomes" id="UP000217507">
    <property type="component" value="Plasmid Plasmid1 dna"/>
</dbReference>
<keyword evidence="4" id="KW-0472">Membrane</keyword>
<feature type="repeat" description="ANK" evidence="3">
    <location>
        <begin position="152"/>
        <end position="184"/>
    </location>
</feature>
<organism evidence="6 7">
    <name type="scientific">Trichormus variabilis NIES-23</name>
    <dbReference type="NCBI Taxonomy" id="1973479"/>
    <lineage>
        <taxon>Bacteria</taxon>
        <taxon>Bacillati</taxon>
        <taxon>Cyanobacteriota</taxon>
        <taxon>Cyanophyceae</taxon>
        <taxon>Nostocales</taxon>
        <taxon>Nostocaceae</taxon>
        <taxon>Trichormus</taxon>
    </lineage>
</organism>
<sequence>MTKFNYKSSLYLFNTIFLISLTTLGTMVMIPFAVESKIPKKTSNSISPFCKVLSEKFSPFGAAPDLSVALGKAIAEGGNLNQPCDIFGEKWLPLNFLLSTDEELSQRLIQTGVNVNAKDGKGDTPLHYLGKSEKNARLLLSRGAKVNVGNQNGNTPLHNLFGQKTAYVIKLLIDRGAKVNARNQEQMTPLHFAANSGKADITELLISRGGDVNARSTQNWTPLHYGASNLEVAKKLIQAGADLTIQNREGAVIHSSSLEPAVLKLLLDRGVNVNLRNRQGQTPLHIHRFQPALVKLLLARKAQVNLRDAQGKTPLYDVNLEVARQLVAANADLNVQDNLGRTPLHQAVLEEQSFFGSELVTLFLSKNARVDLKDKQGKTALDLARQLNKTQIINLLERHMATKNSPGSGTSTTKATEQLQQFLKSKNWSAADQETRRLLSPQKDLFGLNAATIPLDLIQEIDRAWLVASDGRFGLSVQAKIWQKVIASHPNNSETAANTFRDRVGWKLKVARTENDFISSDWLNESELNYSLQAPVGHLPWAGVSDASVLSLAVPPPGEHCGSCTIDAMFLRDGRFYKYLPQLFARVKMALNMNVSRPKSLAIAKK</sequence>
<name>A0A1Z4KVB7_ANAVA</name>
<feature type="repeat" description="ANK" evidence="3">
    <location>
        <begin position="339"/>
        <end position="375"/>
    </location>
</feature>
<protein>
    <recommendedName>
        <fullName evidence="5">GUN4-like domain-containing protein</fullName>
    </recommendedName>
</protein>
<keyword evidence="4" id="KW-1133">Transmembrane helix</keyword>
<dbReference type="PROSITE" id="PS50297">
    <property type="entry name" value="ANK_REP_REGION"/>
    <property type="match status" value="2"/>
</dbReference>
<dbReference type="AlphaFoldDB" id="A0A1Z4KVB7"/>
<dbReference type="SUPFAM" id="SSF140869">
    <property type="entry name" value="GUN4-like"/>
    <property type="match status" value="1"/>
</dbReference>
<feature type="domain" description="GUN4-like" evidence="5">
    <location>
        <begin position="416"/>
        <end position="543"/>
    </location>
</feature>
<feature type="transmembrane region" description="Helical" evidence="4">
    <location>
        <begin position="12"/>
        <end position="34"/>
    </location>
</feature>
<gene>
    <name evidence="6" type="ORF">NIES23_57840</name>
</gene>
<dbReference type="InterPro" id="IPR008629">
    <property type="entry name" value="GUN4-like"/>
</dbReference>
<dbReference type="Gene3D" id="1.25.40.20">
    <property type="entry name" value="Ankyrin repeat-containing domain"/>
    <property type="match status" value="4"/>
</dbReference>
<evidence type="ECO:0000256" key="3">
    <source>
        <dbReference type="PROSITE-ProRule" id="PRU00023"/>
    </source>
</evidence>
<reference evidence="6 7" key="1">
    <citation type="submission" date="2017-06" db="EMBL/GenBank/DDBJ databases">
        <title>Genome sequencing of cyanobaciteial culture collection at National Institute for Environmental Studies (NIES).</title>
        <authorList>
            <person name="Hirose Y."/>
            <person name="Shimura Y."/>
            <person name="Fujisawa T."/>
            <person name="Nakamura Y."/>
            <person name="Kawachi M."/>
        </authorList>
    </citation>
    <scope>NUCLEOTIDE SEQUENCE [LARGE SCALE GENOMIC DNA]</scope>
    <source>
        <strain evidence="6 7">NIES-23</strain>
        <plasmid evidence="7">Plasmid Plasmid1 dna</plasmid>
    </source>
</reference>
<dbReference type="SUPFAM" id="SSF48403">
    <property type="entry name" value="Ankyrin repeat"/>
    <property type="match status" value="1"/>
</dbReference>
<dbReference type="PROSITE" id="PS50088">
    <property type="entry name" value="ANK_REPEAT"/>
    <property type="match status" value="3"/>
</dbReference>
<geneLocation type="plasmid" evidence="6">
    <name>plasmid1</name>
</geneLocation>
<feature type="repeat" description="ANK" evidence="3">
    <location>
        <begin position="185"/>
        <end position="217"/>
    </location>
</feature>
<evidence type="ECO:0000256" key="1">
    <source>
        <dbReference type="ARBA" id="ARBA00022737"/>
    </source>
</evidence>
<dbReference type="PRINTS" id="PR01415">
    <property type="entry name" value="ANKYRIN"/>
</dbReference>
<dbReference type="PANTHER" id="PTHR24171">
    <property type="entry name" value="ANKYRIN REPEAT DOMAIN-CONTAINING PROTEIN 39-RELATED"/>
    <property type="match status" value="1"/>
</dbReference>
<evidence type="ECO:0000313" key="7">
    <source>
        <dbReference type="Proteomes" id="UP000217507"/>
    </source>
</evidence>
<dbReference type="InterPro" id="IPR036770">
    <property type="entry name" value="Ankyrin_rpt-contain_sf"/>
</dbReference>
<keyword evidence="1" id="KW-0677">Repeat</keyword>
<evidence type="ECO:0000256" key="2">
    <source>
        <dbReference type="ARBA" id="ARBA00023043"/>
    </source>
</evidence>
<evidence type="ECO:0000259" key="5">
    <source>
        <dbReference type="Pfam" id="PF05419"/>
    </source>
</evidence>
<evidence type="ECO:0000256" key="4">
    <source>
        <dbReference type="SAM" id="Phobius"/>
    </source>
</evidence>
<evidence type="ECO:0000313" key="6">
    <source>
        <dbReference type="EMBL" id="BAY72956.1"/>
    </source>
</evidence>
<dbReference type="Pfam" id="PF12796">
    <property type="entry name" value="Ank_2"/>
    <property type="match status" value="2"/>
</dbReference>
<accession>A0A1Z4KVB7</accession>
<dbReference type="EMBL" id="AP018217">
    <property type="protein sequence ID" value="BAY72956.1"/>
    <property type="molecule type" value="Genomic_DNA"/>
</dbReference>
<keyword evidence="4" id="KW-0812">Transmembrane</keyword>